<name>A0A0H3FX98_ZYMMA</name>
<dbReference type="HOGENOM" id="CLU_1694852_0_0_5"/>
<dbReference type="KEGG" id="zmm:Zmob_0584"/>
<gene>
    <name evidence="1" type="ordered locus">Zmob_0584</name>
</gene>
<organism evidence="1 2">
    <name type="scientific">Zymomonas mobilis subsp. mobilis (strain ATCC 10988 / DSM 424 / LMG 404 / NCIMB 8938 / NRRL B-806 / ZM1)</name>
    <dbReference type="NCBI Taxonomy" id="555217"/>
    <lineage>
        <taxon>Bacteria</taxon>
        <taxon>Pseudomonadati</taxon>
        <taxon>Pseudomonadota</taxon>
        <taxon>Alphaproteobacteria</taxon>
        <taxon>Sphingomonadales</taxon>
        <taxon>Zymomonadaceae</taxon>
        <taxon>Zymomonas</taxon>
    </lineage>
</organism>
<evidence type="ECO:0000313" key="1">
    <source>
        <dbReference type="EMBL" id="AEH62429.1"/>
    </source>
</evidence>
<reference evidence="1 2" key="1">
    <citation type="journal article" date="2011" name="J. Bacteriol.">
        <title>Genome sequence of the ethanol-producing Zymomonas mobilis subsp. mobilis lectotype strain ATCC 10988.</title>
        <authorList>
            <person name="Pappas K.M."/>
            <person name="Kouvelis V.N."/>
            <person name="Saunders E."/>
            <person name="Brettin T.S."/>
            <person name="Bruce D."/>
            <person name="Detter C."/>
            <person name="Balakireva M."/>
            <person name="Han C.S."/>
            <person name="Savvakis G."/>
            <person name="Kyrpides N.C."/>
            <person name="Typas M.A."/>
        </authorList>
    </citation>
    <scope>NUCLEOTIDE SEQUENCE [LARGE SCALE GENOMIC DNA]</scope>
    <source>
        <strain evidence="2">ATCC 10988 / DSM 424 / CCUG 17860 / LMG 404 / NCIMB 8938 / NRRL B-806 / ZM1</strain>
    </source>
</reference>
<sequence length="155" mass="17544">MPSPCNKLKLLRKAAKPPITIRALAEAIDMPASSYAFYEDMNRFKKKYLPLELTRKIAAVLMNHQINPEDILALSGLTSYELKTEISAIRQIMPPIQFVKMNMALPNETLLAEMFEDLLADLDLNAPKKEIAYNLAQHLPEALSETARKIPDKIH</sequence>
<accession>A0A0H3FX98</accession>
<dbReference type="GeneID" id="79904127"/>
<protein>
    <submittedName>
        <fullName evidence="1">Uncharacterized protein</fullName>
    </submittedName>
</protein>
<dbReference type="eggNOG" id="COG1396">
    <property type="taxonomic scope" value="Bacteria"/>
</dbReference>
<dbReference type="OrthoDB" id="7504791at2"/>
<dbReference type="EMBL" id="CP002850">
    <property type="protein sequence ID" value="AEH62429.1"/>
    <property type="molecule type" value="Genomic_DNA"/>
</dbReference>
<proteinExistence type="predicted"/>
<dbReference type="Proteomes" id="UP000001494">
    <property type="component" value="Chromosome"/>
</dbReference>
<dbReference type="RefSeq" id="WP_011240588.1">
    <property type="nucleotide sequence ID" value="NC_017262.1"/>
</dbReference>
<dbReference type="AlphaFoldDB" id="A0A0H3FX98"/>
<evidence type="ECO:0000313" key="2">
    <source>
        <dbReference type="Proteomes" id="UP000001494"/>
    </source>
</evidence>